<keyword evidence="3" id="KW-1185">Reference proteome</keyword>
<dbReference type="AlphaFoldDB" id="A0A8A3PF35"/>
<accession>A0A8A3PF35</accession>
<evidence type="ECO:0000313" key="3">
    <source>
        <dbReference type="Proteomes" id="UP000672032"/>
    </source>
</evidence>
<feature type="compositionally biased region" description="Acidic residues" evidence="1">
    <location>
        <begin position="371"/>
        <end position="381"/>
    </location>
</feature>
<gene>
    <name evidence="2" type="ORF">DSL72_005250</name>
</gene>
<dbReference type="EMBL" id="CP063408">
    <property type="protein sequence ID" value="QSZ33679.1"/>
    <property type="molecule type" value="Genomic_DNA"/>
</dbReference>
<feature type="region of interest" description="Disordered" evidence="1">
    <location>
        <begin position="1"/>
        <end position="50"/>
    </location>
</feature>
<sequence>MDRRPPPISVPSCPSLLKHATSHSTPLSPLTPPRRLHQRSLLPSPPISPHLIKPAPPTPYPWIWRCHICHSVYRLGVTRRCLEDGHYFCSLPSPPPTPTPPPNPDPDQKKKNKKKKRHRPPRGCRAEFDYAGWETHNQWRREISALKSQSQSQSQSHTLHNHNHNHNPRALLAPLKTGKDCYHDCDYPSECQTRYGPASGAPPPTRKKSEPELICAPISPISPGRERQRREDEREDQQLIFDIAATTPPATTTTTTPTTRTLQEPKIISSSLTPAISSPNLSVLVERERRKSLEAEKRGLEHEAQFIVSPLTSHTAFTDINYGGGGASSPPLSLSLQKGKEREKGKKECDTAKRDRLGVSYPTELDHLAGEEEEEETEEDEKGYVREFIRVKRRKSIAKIEQLTGLRLSEVQYGKMEGEVVDGDVGGAGQGEGEGRAGRRASVEIESPPSSPLKMFSTVEDSDDEGDLDKVTPWYKQKRLHSY</sequence>
<feature type="region of interest" description="Disordered" evidence="1">
    <location>
        <begin position="145"/>
        <end position="170"/>
    </location>
</feature>
<name>A0A8A3PF35_9HELO</name>
<feature type="region of interest" description="Disordered" evidence="1">
    <location>
        <begin position="322"/>
        <end position="382"/>
    </location>
</feature>
<protein>
    <submittedName>
        <fullName evidence="2">Uncharacterized protein</fullName>
    </submittedName>
</protein>
<proteinExistence type="predicted"/>
<dbReference type="Proteomes" id="UP000672032">
    <property type="component" value="Chromosome 4"/>
</dbReference>
<feature type="compositionally biased region" description="Basic and acidic residues" evidence="1">
    <location>
        <begin position="338"/>
        <end position="357"/>
    </location>
</feature>
<dbReference type="OrthoDB" id="5396104at2759"/>
<evidence type="ECO:0000313" key="2">
    <source>
        <dbReference type="EMBL" id="QSZ33679.1"/>
    </source>
</evidence>
<feature type="compositionally biased region" description="Basic and acidic residues" evidence="1">
    <location>
        <begin position="433"/>
        <end position="443"/>
    </location>
</feature>
<feature type="region of interest" description="Disordered" evidence="1">
    <location>
        <begin position="192"/>
        <end position="233"/>
    </location>
</feature>
<feature type="compositionally biased region" description="Pro residues" evidence="1">
    <location>
        <begin position="92"/>
        <end position="105"/>
    </location>
</feature>
<feature type="region of interest" description="Disordered" evidence="1">
    <location>
        <begin position="420"/>
        <end position="473"/>
    </location>
</feature>
<feature type="compositionally biased region" description="Low complexity" evidence="1">
    <location>
        <begin position="148"/>
        <end position="158"/>
    </location>
</feature>
<feature type="region of interest" description="Disordered" evidence="1">
    <location>
        <begin position="92"/>
        <end position="126"/>
    </location>
</feature>
<organism evidence="2 3">
    <name type="scientific">Monilinia vaccinii-corymbosi</name>
    <dbReference type="NCBI Taxonomy" id="61207"/>
    <lineage>
        <taxon>Eukaryota</taxon>
        <taxon>Fungi</taxon>
        <taxon>Dikarya</taxon>
        <taxon>Ascomycota</taxon>
        <taxon>Pezizomycotina</taxon>
        <taxon>Leotiomycetes</taxon>
        <taxon>Helotiales</taxon>
        <taxon>Sclerotiniaceae</taxon>
        <taxon>Monilinia</taxon>
    </lineage>
</organism>
<reference evidence="2" key="1">
    <citation type="submission" date="2020-10" db="EMBL/GenBank/DDBJ databases">
        <title>Genome Sequence of Monilinia vaccinii-corymbosi Sheds Light on Mummy Berry Disease Infection of Blueberry and Mating Type.</title>
        <authorList>
            <person name="Yow A.G."/>
            <person name="Zhang Y."/>
            <person name="Bansal K."/>
            <person name="Eacker S.M."/>
            <person name="Sullivan S."/>
            <person name="Liachko I."/>
            <person name="Cubeta M.A."/>
            <person name="Rollins J.A."/>
            <person name="Ashrafi H."/>
        </authorList>
    </citation>
    <scope>NUCLEOTIDE SEQUENCE</scope>
    <source>
        <strain evidence="2">RL-1</strain>
    </source>
</reference>
<feature type="compositionally biased region" description="Basic residues" evidence="1">
    <location>
        <begin position="110"/>
        <end position="122"/>
    </location>
</feature>
<evidence type="ECO:0000256" key="1">
    <source>
        <dbReference type="SAM" id="MobiDB-lite"/>
    </source>
</evidence>